<keyword evidence="6" id="KW-0698">rRNA processing</keyword>
<dbReference type="InterPro" id="IPR036322">
    <property type="entry name" value="WD40_repeat_dom_sf"/>
</dbReference>
<dbReference type="Proteomes" id="UP001447188">
    <property type="component" value="Unassembled WGS sequence"/>
</dbReference>
<comment type="similarity">
    <text evidence="2 6">Belongs to the WD repeat IPI3/WDR18 family.</text>
</comment>
<reference evidence="7 8" key="1">
    <citation type="submission" date="2024-02" db="EMBL/GenBank/DDBJ databases">
        <title>Discinaceae phylogenomics.</title>
        <authorList>
            <person name="Dirks A.C."/>
            <person name="James T.Y."/>
        </authorList>
    </citation>
    <scope>NUCLEOTIDE SEQUENCE [LARGE SCALE GENOMIC DNA]</scope>
    <source>
        <strain evidence="7 8">ACD0624</strain>
    </source>
</reference>
<keyword evidence="3 5" id="KW-0853">WD repeat</keyword>
<evidence type="ECO:0000256" key="5">
    <source>
        <dbReference type="PROSITE-ProRule" id="PRU00221"/>
    </source>
</evidence>
<feature type="repeat" description="WD" evidence="5">
    <location>
        <begin position="124"/>
        <end position="165"/>
    </location>
</feature>
<evidence type="ECO:0000313" key="7">
    <source>
        <dbReference type="EMBL" id="KAL0637272.1"/>
    </source>
</evidence>
<organism evidence="7 8">
    <name type="scientific">Discina gigas</name>
    <dbReference type="NCBI Taxonomy" id="1032678"/>
    <lineage>
        <taxon>Eukaryota</taxon>
        <taxon>Fungi</taxon>
        <taxon>Dikarya</taxon>
        <taxon>Ascomycota</taxon>
        <taxon>Pezizomycotina</taxon>
        <taxon>Pezizomycetes</taxon>
        <taxon>Pezizales</taxon>
        <taxon>Discinaceae</taxon>
        <taxon>Discina</taxon>
    </lineage>
</organism>
<evidence type="ECO:0000313" key="8">
    <source>
        <dbReference type="Proteomes" id="UP001447188"/>
    </source>
</evidence>
<dbReference type="Gene3D" id="2.130.10.10">
    <property type="entry name" value="YVTN repeat-like/Quinoprotein amine dehydrogenase"/>
    <property type="match status" value="2"/>
</dbReference>
<dbReference type="InterPro" id="IPR015943">
    <property type="entry name" value="WD40/YVTN_repeat-like_dom_sf"/>
</dbReference>
<dbReference type="PANTHER" id="PTHR18763:SF0">
    <property type="entry name" value="WD REPEAT-CONTAINING PROTEIN 18"/>
    <property type="match status" value="1"/>
</dbReference>
<dbReference type="SMART" id="SM00320">
    <property type="entry name" value="WD40"/>
    <property type="match status" value="6"/>
</dbReference>
<keyword evidence="4" id="KW-0677">Repeat</keyword>
<feature type="repeat" description="WD" evidence="5">
    <location>
        <begin position="288"/>
        <end position="329"/>
    </location>
</feature>
<sequence>MLTEQVIIGTHKVSPDISSAAASEASIAVFDLHTYSQTASFKRSSTAKNCLAVTPSHLFAAQSDKAVLNVYNRSKQNLESTIPFQEKFTVIEASGGSGAFIAGGTDSGRLTIWETATGRFISTPRIHLQKVTCIAFDSTSNFVITGSADSNAYVWSLASLLDIRSSERKQERILDRHQREITAIVPGRIGTGGPMDIVVTASRDLSCIVWDYHTGVHLRTFIFSSVPTALALDPADRAFYAGLEDGTVQCVDLYNAAGSDEANSTTHQLFSEQFRDVPITLPANRWLAYNHESPINSMGVVYEGNYLITGNEKGDVSIWDIATGHVFRTLTQFKAAVTSIKILPPSGFISQTSNAQSTTEQKTIKKPRYDAVLASASTITDLHTYTLTTKFNNPIPEISSSSLAPRTLAQISSFTPSSDMEAIMAGAADMKAYKPSLASKHKTEALETELATLYDHYDRLATLHQKTWDSHARWLLENNGESSNKVDHTGPKS</sequence>
<comment type="function">
    <text evidence="1 6">Component of the RIX1 complex required for processing of ITS2 sequences from 35S pre-rRNA.</text>
</comment>
<evidence type="ECO:0000256" key="4">
    <source>
        <dbReference type="ARBA" id="ARBA00022737"/>
    </source>
</evidence>
<comment type="caution">
    <text evidence="7">The sequence shown here is derived from an EMBL/GenBank/DDBJ whole genome shotgun (WGS) entry which is preliminary data.</text>
</comment>
<dbReference type="PANTHER" id="PTHR18763">
    <property type="entry name" value="WD-REPEAT PROTEIN 18"/>
    <property type="match status" value="1"/>
</dbReference>
<protein>
    <recommendedName>
        <fullName evidence="6">Pre-rRNA-processing protein IPI3</fullName>
    </recommendedName>
</protein>
<evidence type="ECO:0000256" key="3">
    <source>
        <dbReference type="ARBA" id="ARBA00022574"/>
    </source>
</evidence>
<evidence type="ECO:0000256" key="1">
    <source>
        <dbReference type="ARBA" id="ARBA00002355"/>
    </source>
</evidence>
<dbReference type="Pfam" id="PF00400">
    <property type="entry name" value="WD40"/>
    <property type="match status" value="2"/>
</dbReference>
<keyword evidence="6" id="KW-0539">Nucleus</keyword>
<dbReference type="InterPro" id="IPR045227">
    <property type="entry name" value="WDR18/Ipi3/RID3"/>
</dbReference>
<dbReference type="PROSITE" id="PS50294">
    <property type="entry name" value="WD_REPEATS_REGION"/>
    <property type="match status" value="2"/>
</dbReference>
<accession>A0ABR3GNE8</accession>
<comment type="subcellular location">
    <subcellularLocation>
        <location evidence="6">Nucleus</location>
    </subcellularLocation>
</comment>
<dbReference type="InterPro" id="IPR001680">
    <property type="entry name" value="WD40_rpt"/>
</dbReference>
<comment type="subunit">
    <text evidence="6">Component of the RIX1 complex, composed of IPI1, RIX1/IPI2 and IPI3 in a 1:2:2 stoichiometry. The complex interacts (via RIX1) with MDN1 (via its hexameric AAA ATPase ring) and the pre-60S ribosome particles.</text>
</comment>
<dbReference type="SUPFAM" id="SSF50978">
    <property type="entry name" value="WD40 repeat-like"/>
    <property type="match status" value="1"/>
</dbReference>
<evidence type="ECO:0000256" key="2">
    <source>
        <dbReference type="ARBA" id="ARBA00010143"/>
    </source>
</evidence>
<proteinExistence type="inferred from homology"/>
<gene>
    <name evidence="7" type="primary">IPI3</name>
    <name evidence="7" type="ORF">Q9L58_003756</name>
</gene>
<name>A0ABR3GNE8_9PEZI</name>
<dbReference type="EMBL" id="JBBBZM010000037">
    <property type="protein sequence ID" value="KAL0637272.1"/>
    <property type="molecule type" value="Genomic_DNA"/>
</dbReference>
<dbReference type="PROSITE" id="PS50082">
    <property type="entry name" value="WD_REPEATS_2"/>
    <property type="match status" value="2"/>
</dbReference>
<keyword evidence="8" id="KW-1185">Reference proteome</keyword>
<evidence type="ECO:0000256" key="6">
    <source>
        <dbReference type="RuleBase" id="RU369067"/>
    </source>
</evidence>